<feature type="region of interest" description="Disordered" evidence="3">
    <location>
        <begin position="70"/>
        <end position="96"/>
    </location>
</feature>
<name>A0A5J6FLT5_9ACTN</name>
<reference evidence="4 5" key="1">
    <citation type="submission" date="2017-09" db="EMBL/GenBank/DDBJ databases">
        <authorList>
            <person name="Lee N."/>
            <person name="Cho B.-K."/>
        </authorList>
    </citation>
    <scope>NUCLEOTIDE SEQUENCE [LARGE SCALE GENOMIC DNA]</scope>
    <source>
        <strain evidence="4 5">ATCC 12769</strain>
    </source>
</reference>
<keyword evidence="5" id="KW-1185">Reference proteome</keyword>
<dbReference type="SUPFAM" id="SSF143120">
    <property type="entry name" value="YefM-like"/>
    <property type="match status" value="1"/>
</dbReference>
<dbReference type="Pfam" id="PF02604">
    <property type="entry name" value="PhdYeFM_antitox"/>
    <property type="match status" value="1"/>
</dbReference>
<dbReference type="InterPro" id="IPR006442">
    <property type="entry name" value="Antitoxin_Phd/YefM"/>
</dbReference>
<evidence type="ECO:0000313" key="5">
    <source>
        <dbReference type="Proteomes" id="UP000326178"/>
    </source>
</evidence>
<gene>
    <name evidence="4" type="ORF">CP967_23785</name>
</gene>
<dbReference type="NCBIfam" id="TIGR01552">
    <property type="entry name" value="phd_fam"/>
    <property type="match status" value="1"/>
</dbReference>
<dbReference type="InterPro" id="IPR051405">
    <property type="entry name" value="phD/YefM_antitoxin"/>
</dbReference>
<evidence type="ECO:0000313" key="4">
    <source>
        <dbReference type="EMBL" id="QEU76717.1"/>
    </source>
</evidence>
<dbReference type="Gene3D" id="3.40.1620.10">
    <property type="entry name" value="YefM-like domain"/>
    <property type="match status" value="1"/>
</dbReference>
<dbReference type="KEGG" id="snk:CP967_23785"/>
<dbReference type="EMBL" id="CP023702">
    <property type="protein sequence ID" value="QEU76717.1"/>
    <property type="molecule type" value="Genomic_DNA"/>
</dbReference>
<dbReference type="Gene3D" id="6.10.250.330">
    <property type="match status" value="1"/>
</dbReference>
<dbReference type="PANTHER" id="PTHR33713">
    <property type="entry name" value="ANTITOXIN YAFN-RELATED"/>
    <property type="match status" value="1"/>
</dbReference>
<evidence type="ECO:0000256" key="1">
    <source>
        <dbReference type="ARBA" id="ARBA00009981"/>
    </source>
</evidence>
<comment type="similarity">
    <text evidence="1 2">Belongs to the phD/YefM antitoxin family.</text>
</comment>
<evidence type="ECO:0000256" key="3">
    <source>
        <dbReference type="SAM" id="MobiDB-lite"/>
    </source>
</evidence>
<accession>A0A5J6FLT5</accession>
<dbReference type="PANTHER" id="PTHR33713:SF6">
    <property type="entry name" value="ANTITOXIN YEFM"/>
    <property type="match status" value="1"/>
</dbReference>
<comment type="function">
    <text evidence="2">Antitoxin component of a type II toxin-antitoxin (TA) system.</text>
</comment>
<dbReference type="AlphaFoldDB" id="A0A5J6FLT5"/>
<organism evidence="4 5">
    <name type="scientific">Streptomyces nitrosporeus</name>
    <dbReference type="NCBI Taxonomy" id="28894"/>
    <lineage>
        <taxon>Bacteria</taxon>
        <taxon>Bacillati</taxon>
        <taxon>Actinomycetota</taxon>
        <taxon>Actinomycetes</taxon>
        <taxon>Kitasatosporales</taxon>
        <taxon>Streptomycetaceae</taxon>
        <taxon>Streptomyces</taxon>
    </lineage>
</organism>
<proteinExistence type="inferred from homology"/>
<dbReference type="Proteomes" id="UP000326178">
    <property type="component" value="Chromosome"/>
</dbReference>
<dbReference type="OrthoDB" id="9802003at2"/>
<sequence length="96" mass="10520">MYIMKTMSVTELRAGLADALDAVENDAEELVITRAGHEPMVIVSLAEYEALKETDYLLRSPAMAERLRRSIEQDRAGQGALRELADPDDEAGRGAA</sequence>
<evidence type="ECO:0000256" key="2">
    <source>
        <dbReference type="RuleBase" id="RU362080"/>
    </source>
</evidence>
<dbReference type="InterPro" id="IPR036165">
    <property type="entry name" value="YefM-like_sf"/>
</dbReference>
<protein>
    <recommendedName>
        <fullName evidence="2">Antitoxin</fullName>
    </recommendedName>
</protein>
<dbReference type="RefSeq" id="WP_150489909.1">
    <property type="nucleotide sequence ID" value="NZ_BMUV01000002.1"/>
</dbReference>